<evidence type="ECO:0000313" key="2">
    <source>
        <dbReference type="Proteomes" id="UP000289437"/>
    </source>
</evidence>
<name>A0A4Q0T363_9BACT</name>
<gene>
    <name evidence="1" type="ORF">GRAN_1007</name>
</gene>
<dbReference type="AlphaFoldDB" id="A0A4Q0T363"/>
<keyword evidence="2" id="KW-1185">Reference proteome</keyword>
<reference evidence="1 2" key="1">
    <citation type="submission" date="2018-11" db="EMBL/GenBank/DDBJ databases">
        <authorList>
            <person name="Mardanov A.V."/>
            <person name="Ravin N.V."/>
            <person name="Dedysh S.N."/>
        </authorList>
    </citation>
    <scope>NUCLEOTIDE SEQUENCE [LARGE SCALE GENOMIC DNA]</scope>
    <source>
        <strain evidence="1 2">AF10</strain>
    </source>
</reference>
<accession>A0A4Q0T363</accession>
<dbReference type="EMBL" id="RDSM01000001">
    <property type="protein sequence ID" value="RXH57697.1"/>
    <property type="molecule type" value="Genomic_DNA"/>
</dbReference>
<sequence length="81" mass="8880">MLLHTLPALSRSFQTQEFLRPISSFARLLLSHTGPSGVIILGPSHSIFEGKSLAFAMRDLLQMLSWLLDQIQSALDLAGTS</sequence>
<comment type="caution">
    <text evidence="1">The sequence shown here is derived from an EMBL/GenBank/DDBJ whole genome shotgun (WGS) entry which is preliminary data.</text>
</comment>
<protein>
    <submittedName>
        <fullName evidence="1">Uncharacterized protein</fullName>
    </submittedName>
</protein>
<organism evidence="1 2">
    <name type="scientific">Granulicella sibirica</name>
    <dbReference type="NCBI Taxonomy" id="2479048"/>
    <lineage>
        <taxon>Bacteria</taxon>
        <taxon>Pseudomonadati</taxon>
        <taxon>Acidobacteriota</taxon>
        <taxon>Terriglobia</taxon>
        <taxon>Terriglobales</taxon>
        <taxon>Acidobacteriaceae</taxon>
        <taxon>Granulicella</taxon>
    </lineage>
</organism>
<dbReference type="Proteomes" id="UP000289437">
    <property type="component" value="Unassembled WGS sequence"/>
</dbReference>
<reference evidence="2" key="2">
    <citation type="submission" date="2019-02" db="EMBL/GenBank/DDBJ databases">
        <title>Granulicella sibirica sp. nov., a psychrotolerant acidobacterium isolated from an organic soil layer in forested tundra, West Siberia.</title>
        <authorList>
            <person name="Oshkin I.Y."/>
            <person name="Kulichevskaya I.S."/>
            <person name="Rijpstra W.I.C."/>
            <person name="Sinninghe Damste J.S."/>
            <person name="Rakitin A.L."/>
            <person name="Ravin N.V."/>
            <person name="Dedysh S.N."/>
        </authorList>
    </citation>
    <scope>NUCLEOTIDE SEQUENCE [LARGE SCALE GENOMIC DNA]</scope>
    <source>
        <strain evidence="2">AF10</strain>
    </source>
</reference>
<proteinExistence type="predicted"/>
<evidence type="ECO:0000313" key="1">
    <source>
        <dbReference type="EMBL" id="RXH57697.1"/>
    </source>
</evidence>